<feature type="transmembrane region" description="Helical" evidence="7">
    <location>
        <begin position="272"/>
        <end position="295"/>
    </location>
</feature>
<keyword evidence="9" id="KW-1185">Reference proteome</keyword>
<evidence type="ECO:0000256" key="4">
    <source>
        <dbReference type="ARBA" id="ARBA00022989"/>
    </source>
</evidence>
<feature type="compositionally biased region" description="Acidic residues" evidence="6">
    <location>
        <begin position="158"/>
        <end position="170"/>
    </location>
</feature>
<dbReference type="Pfam" id="PF02077">
    <property type="entry name" value="SURF4"/>
    <property type="match status" value="1"/>
</dbReference>
<dbReference type="GeneTree" id="ENSGT00940000165981"/>
<evidence type="ECO:0000256" key="5">
    <source>
        <dbReference type="ARBA" id="ARBA00023136"/>
    </source>
</evidence>
<feature type="compositionally biased region" description="Basic and acidic residues" evidence="6">
    <location>
        <begin position="135"/>
        <end position="153"/>
    </location>
</feature>
<accession>A0A8C4ZMY1</accession>
<evidence type="ECO:0000256" key="7">
    <source>
        <dbReference type="SAM" id="Phobius"/>
    </source>
</evidence>
<dbReference type="Ensembl" id="ENSGMOT00000018713.2">
    <property type="protein sequence ID" value="ENSGMOP00000018265.2"/>
    <property type="gene ID" value="ENSGMOG00000016991.2"/>
</dbReference>
<dbReference type="AlphaFoldDB" id="A0A8C4ZMY1"/>
<evidence type="ECO:0000313" key="8">
    <source>
        <dbReference type="Ensembl" id="ENSGMOP00000018265.2"/>
    </source>
</evidence>
<keyword evidence="5 7" id="KW-0472">Membrane</keyword>
<sequence>MEDLTTDLKAFLLKQPFLQLIDNKRVKCTLNDHEFPCDLAELQRFINGKKYQKLSSVSEFNYSQYEPHIVHSSKQPMQLFCKLTLRHLNRQPHHVLKHVNGKRFKKALGKYEDCMREGIAFVPARLQNKRPKNHNKVEAEGPRRRGSKQKNEVWEPSSNDEEEIDSEDSMSDLYPPTMFLQDNPEAEIKVEKDGTGEKKEDDFQTDDDKEEENMEVESDHLQKRKKFLRVTKQYLPHLARLCLISTFLEDGIRMWFQWNEQRDYIEATWSCGYFLATCFVLINLIGQLGGCVLILSRNFVQYACFGLFSIIALQTVAYSILWDLKFLMRNLALGGGLLLLLAESRSEGKSMFAGVPSMGESSPKQYMQLGGRVLLVLMFMTLLHFDANFFSILQNMVGTALIVLVAVGFKTKLAALTLVVWLLAINVYFNAFWTIPAYKPMHDFLKYDFFQTTSVVGGLLLVVALGPGGVSMDEKKKEW</sequence>
<evidence type="ECO:0000256" key="3">
    <source>
        <dbReference type="ARBA" id="ARBA00022692"/>
    </source>
</evidence>
<feature type="transmembrane region" description="Helical" evidence="7">
    <location>
        <begin position="449"/>
        <end position="470"/>
    </location>
</feature>
<dbReference type="GO" id="GO:0016020">
    <property type="term" value="C:membrane"/>
    <property type="evidence" value="ECO:0007669"/>
    <property type="project" value="UniProtKB-SubCell"/>
</dbReference>
<dbReference type="PANTHER" id="PTHR34348:SF1">
    <property type="entry name" value="SURFEIT LOCUS PROTEIN 2"/>
    <property type="match status" value="1"/>
</dbReference>
<feature type="compositionally biased region" description="Acidic residues" evidence="6">
    <location>
        <begin position="203"/>
        <end position="216"/>
    </location>
</feature>
<evidence type="ECO:0000256" key="1">
    <source>
        <dbReference type="ARBA" id="ARBA00004141"/>
    </source>
</evidence>
<feature type="transmembrane region" description="Helical" evidence="7">
    <location>
        <begin position="389"/>
        <end position="409"/>
    </location>
</feature>
<dbReference type="Proteomes" id="UP000694546">
    <property type="component" value="Chromosome 4"/>
</dbReference>
<reference evidence="8" key="1">
    <citation type="submission" date="2025-08" db="UniProtKB">
        <authorList>
            <consortium name="Ensembl"/>
        </authorList>
    </citation>
    <scope>IDENTIFICATION</scope>
</reference>
<feature type="compositionally biased region" description="Basic and acidic residues" evidence="6">
    <location>
        <begin position="186"/>
        <end position="202"/>
    </location>
</feature>
<organism evidence="8 9">
    <name type="scientific">Gadus morhua</name>
    <name type="common">Atlantic cod</name>
    <dbReference type="NCBI Taxonomy" id="8049"/>
    <lineage>
        <taxon>Eukaryota</taxon>
        <taxon>Metazoa</taxon>
        <taxon>Chordata</taxon>
        <taxon>Craniata</taxon>
        <taxon>Vertebrata</taxon>
        <taxon>Euteleostomi</taxon>
        <taxon>Actinopterygii</taxon>
        <taxon>Neopterygii</taxon>
        <taxon>Teleostei</taxon>
        <taxon>Neoteleostei</taxon>
        <taxon>Acanthomorphata</taxon>
        <taxon>Zeiogadaria</taxon>
        <taxon>Gadariae</taxon>
        <taxon>Gadiformes</taxon>
        <taxon>Gadoidei</taxon>
        <taxon>Gadidae</taxon>
        <taxon>Gadus</taxon>
    </lineage>
</organism>
<name>A0A8C4ZMY1_GADMO</name>
<evidence type="ECO:0000313" key="9">
    <source>
        <dbReference type="Proteomes" id="UP000694546"/>
    </source>
</evidence>
<comment type="similarity">
    <text evidence="2">Belongs to the SURF4 family.</text>
</comment>
<reference evidence="8" key="2">
    <citation type="submission" date="2025-09" db="UniProtKB">
        <authorList>
            <consortium name="Ensembl"/>
        </authorList>
    </citation>
    <scope>IDENTIFICATION</scope>
</reference>
<feature type="transmembrane region" description="Helical" evidence="7">
    <location>
        <begin position="302"/>
        <end position="321"/>
    </location>
</feature>
<dbReference type="PANTHER" id="PTHR34348">
    <property type="entry name" value="SURFEIT LOCUS PROTEIN 2"/>
    <property type="match status" value="1"/>
</dbReference>
<dbReference type="InterPro" id="IPR002995">
    <property type="entry name" value="Surf4"/>
</dbReference>
<evidence type="ECO:0000256" key="2">
    <source>
        <dbReference type="ARBA" id="ARBA00006945"/>
    </source>
</evidence>
<keyword evidence="4 7" id="KW-1133">Transmembrane helix</keyword>
<evidence type="ECO:0008006" key="10">
    <source>
        <dbReference type="Google" id="ProtNLM"/>
    </source>
</evidence>
<evidence type="ECO:0000256" key="6">
    <source>
        <dbReference type="SAM" id="MobiDB-lite"/>
    </source>
</evidence>
<feature type="region of interest" description="Disordered" evidence="6">
    <location>
        <begin position="125"/>
        <end position="216"/>
    </location>
</feature>
<comment type="subcellular location">
    <subcellularLocation>
        <location evidence="1">Membrane</location>
        <topology evidence="1">Multi-pass membrane protein</topology>
    </subcellularLocation>
</comment>
<dbReference type="PROSITE" id="PS01339">
    <property type="entry name" value="SURF4"/>
    <property type="match status" value="1"/>
</dbReference>
<protein>
    <recommendedName>
        <fullName evidence="10">Surfeit locus protein 4</fullName>
    </recommendedName>
</protein>
<keyword evidence="3 7" id="KW-0812">Transmembrane</keyword>
<proteinExistence type="inferred from homology"/>
<feature type="transmembrane region" description="Helical" evidence="7">
    <location>
        <begin position="416"/>
        <end position="437"/>
    </location>
</feature>